<gene>
    <name evidence="2" type="ORF">DL239_02510</name>
</gene>
<evidence type="ECO:0000313" key="3">
    <source>
        <dbReference type="Proteomes" id="UP001429564"/>
    </source>
</evidence>
<accession>A0ABX0W2I0</accession>
<sequence length="88" mass="9462">MMMFTKWGRILAVLAVLLGVLRITMAVTVLLSEDPARAASYLLGSKSTGQALDQGIYTIVFGVLVGVLTDISRSLISFREATLKDSAE</sequence>
<feature type="transmembrane region" description="Helical" evidence="1">
    <location>
        <begin position="56"/>
        <end position="76"/>
    </location>
</feature>
<organism evidence="2 3">
    <name type="scientific">Parasedimentitalea denitrificans</name>
    <dbReference type="NCBI Taxonomy" id="2211118"/>
    <lineage>
        <taxon>Bacteria</taxon>
        <taxon>Pseudomonadati</taxon>
        <taxon>Pseudomonadota</taxon>
        <taxon>Alphaproteobacteria</taxon>
        <taxon>Rhodobacterales</taxon>
        <taxon>Paracoccaceae</taxon>
        <taxon>Parasedimentitalea</taxon>
    </lineage>
</organism>
<keyword evidence="1" id="KW-1133">Transmembrane helix</keyword>
<keyword evidence="1" id="KW-0472">Membrane</keyword>
<protein>
    <submittedName>
        <fullName evidence="2">Uncharacterized protein</fullName>
    </submittedName>
</protein>
<dbReference type="RefSeq" id="WP_167681894.1">
    <property type="nucleotide sequence ID" value="NZ_QHLQ01000001.1"/>
</dbReference>
<dbReference type="EMBL" id="QHLQ01000001">
    <property type="protein sequence ID" value="NIZ59844.1"/>
    <property type="molecule type" value="Genomic_DNA"/>
</dbReference>
<name>A0ABX0W2I0_9RHOB</name>
<proteinExistence type="predicted"/>
<reference evidence="2 3" key="1">
    <citation type="submission" date="2018-05" db="EMBL/GenBank/DDBJ databases">
        <authorList>
            <person name="Zhang Y.-J."/>
        </authorList>
    </citation>
    <scope>NUCLEOTIDE SEQUENCE [LARGE SCALE GENOMIC DNA]</scope>
    <source>
        <strain evidence="2 3">CY04</strain>
    </source>
</reference>
<evidence type="ECO:0000313" key="2">
    <source>
        <dbReference type="EMBL" id="NIZ59844.1"/>
    </source>
</evidence>
<comment type="caution">
    <text evidence="2">The sequence shown here is derived from an EMBL/GenBank/DDBJ whole genome shotgun (WGS) entry which is preliminary data.</text>
</comment>
<dbReference type="Proteomes" id="UP001429564">
    <property type="component" value="Unassembled WGS sequence"/>
</dbReference>
<keyword evidence="3" id="KW-1185">Reference proteome</keyword>
<evidence type="ECO:0000256" key="1">
    <source>
        <dbReference type="SAM" id="Phobius"/>
    </source>
</evidence>
<keyword evidence="1" id="KW-0812">Transmembrane</keyword>